<dbReference type="InterPro" id="IPR024191">
    <property type="entry name" value="Peptidase_M61"/>
</dbReference>
<comment type="caution">
    <text evidence="3">The sequence shown here is derived from an EMBL/GenBank/DDBJ whole genome shotgun (WGS) entry which is preliminary data.</text>
</comment>
<dbReference type="GO" id="GO:0006508">
    <property type="term" value="P:proteolysis"/>
    <property type="evidence" value="ECO:0007669"/>
    <property type="project" value="UniProtKB-KW"/>
</dbReference>
<feature type="domain" description="Peptidase M61 catalytic" evidence="1">
    <location>
        <begin position="280"/>
        <end position="395"/>
    </location>
</feature>
<dbReference type="Gene3D" id="2.30.42.10">
    <property type="match status" value="1"/>
</dbReference>
<keyword evidence="3" id="KW-0378">Hydrolase</keyword>
<evidence type="ECO:0000259" key="1">
    <source>
        <dbReference type="Pfam" id="PF05299"/>
    </source>
</evidence>
<dbReference type="Pfam" id="PF17899">
    <property type="entry name" value="Peptidase_M61_N"/>
    <property type="match status" value="1"/>
</dbReference>
<dbReference type="Gene3D" id="2.60.40.3650">
    <property type="match status" value="1"/>
</dbReference>
<name>A0A2P2DHF5_9LEPT</name>
<gene>
    <name evidence="3" type="ORF">LPTSP2_33780</name>
</gene>
<dbReference type="EMBL" id="BFAZ01000010">
    <property type="protein sequence ID" value="GBF44075.1"/>
    <property type="molecule type" value="Genomic_DNA"/>
</dbReference>
<dbReference type="PIRSF" id="PIRSF016493">
    <property type="entry name" value="Glycyl_aminpptds"/>
    <property type="match status" value="1"/>
</dbReference>
<dbReference type="Gene3D" id="1.10.390.10">
    <property type="entry name" value="Neutral Protease Domain 2"/>
    <property type="match status" value="1"/>
</dbReference>
<dbReference type="Proteomes" id="UP000245206">
    <property type="component" value="Unassembled WGS sequence"/>
</dbReference>
<keyword evidence="4" id="KW-1185">Reference proteome</keyword>
<dbReference type="InterPro" id="IPR027268">
    <property type="entry name" value="Peptidase_M4/M1_CTD_sf"/>
</dbReference>
<proteinExistence type="predicted"/>
<evidence type="ECO:0000259" key="2">
    <source>
        <dbReference type="Pfam" id="PF17899"/>
    </source>
</evidence>
<dbReference type="InterPro" id="IPR040756">
    <property type="entry name" value="Peptidase_M61_N"/>
</dbReference>
<dbReference type="Pfam" id="PF05299">
    <property type="entry name" value="Peptidase_M61"/>
    <property type="match status" value="1"/>
</dbReference>
<dbReference type="SUPFAM" id="SSF55486">
    <property type="entry name" value="Metalloproteases ('zincins'), catalytic domain"/>
    <property type="match status" value="1"/>
</dbReference>
<sequence length="593" mass="69808">MGKELEGKTISSETESKPSLQLQFEVSVFDLYKHYYQVRLTVETNQNQICFCLPNWTPGSYMIRDYATHLHKFEAINFTNQEPVSWEMVDLHRWKLNNLPPKFEITYIIYAFEDFTVRTNYLETEFGFINPPALFLYPEGRLDTPTTVEFKVSEFFPNIYTSLPRDENNFHKFYSNHFDELFDSPFHLSKKNSVFFTAGSTKHELLIEGDVSFDFKTKLSNDLQKITETQIQWMQESPNQSYLFVLNLSLPAYGGLEHKASSINYFNPELIHDDEEYKRLLELLSHEYFHLWNIKRIRPIALGPFDYQKPNLTRELWIAEGFTSFYDAYFLYHAGFLNLEEYLNKLQSDIFSLEDNDADFWMSLEESSFTAWTKYYKRNGNSHNITVSYYTKGGVLALCMNLFLLQESKDKKTIRHVFHKLNEVFVKEKQRGFTKQEFFDVTKEVTGVDLKLEFNEYLESPKPIPVDVYLDHIGIHRIQTDLVGDTGFKTKEKNGNLYVQKILHKLNYESIDLMLDDEILAINGKRATNSILQKLEKNLRPGEKFHLILSRAGKIKETMVTASGFYKTRKFVVSEDCSAEKKELREYFLRNIV</sequence>
<dbReference type="InterPro" id="IPR007963">
    <property type="entry name" value="Peptidase_M61_catalytic"/>
</dbReference>
<evidence type="ECO:0000313" key="3">
    <source>
        <dbReference type="EMBL" id="GBF44075.1"/>
    </source>
</evidence>
<reference evidence="4" key="1">
    <citation type="journal article" date="2019" name="Microbiol. Immunol.">
        <title>Molecular and phenotypic characterization of Leptospira johnsonii sp. nov., Leptospira ellinghausenii sp. nov. and Leptospira ryugenii sp. nov. isolated from soil and water in Japan.</title>
        <authorList>
            <person name="Masuzawa T."/>
            <person name="Saito M."/>
            <person name="Nakao R."/>
            <person name="Nikaido Y."/>
            <person name="Matsumoto M."/>
            <person name="Ogawa M."/>
            <person name="Yokoyama M."/>
            <person name="Hidaka Y."/>
            <person name="Tomita J."/>
            <person name="Sakakibara K."/>
            <person name="Suzuki K."/>
            <person name="Yasuda S."/>
            <person name="Sato H."/>
            <person name="Yamaguchi M."/>
            <person name="Yoshida S.I."/>
            <person name="Koizumi N."/>
            <person name="Kawamura Y."/>
        </authorList>
    </citation>
    <scope>NUCLEOTIDE SEQUENCE [LARGE SCALE GENOMIC DNA]</scope>
    <source>
        <strain evidence="4">E18</strain>
    </source>
</reference>
<protein>
    <submittedName>
        <fullName evidence="3">Protease</fullName>
    </submittedName>
</protein>
<keyword evidence="3" id="KW-0645">Protease</keyword>
<dbReference type="OrthoDB" id="9778516at2"/>
<dbReference type="GO" id="GO:0008233">
    <property type="term" value="F:peptidase activity"/>
    <property type="evidence" value="ECO:0007669"/>
    <property type="project" value="UniProtKB-KW"/>
</dbReference>
<dbReference type="InterPro" id="IPR036034">
    <property type="entry name" value="PDZ_sf"/>
</dbReference>
<organism evidence="3 4">
    <name type="scientific">Leptospira ellinghausenii</name>
    <dbReference type="NCBI Taxonomy" id="1917822"/>
    <lineage>
        <taxon>Bacteria</taxon>
        <taxon>Pseudomonadati</taxon>
        <taxon>Spirochaetota</taxon>
        <taxon>Spirochaetia</taxon>
        <taxon>Leptospirales</taxon>
        <taxon>Leptospiraceae</taxon>
        <taxon>Leptospira</taxon>
    </lineage>
</organism>
<dbReference type="AlphaFoldDB" id="A0A2P2DHF5"/>
<evidence type="ECO:0000313" key="4">
    <source>
        <dbReference type="Proteomes" id="UP000245206"/>
    </source>
</evidence>
<feature type="domain" description="Peptidase M61 N-terminal" evidence="2">
    <location>
        <begin position="24"/>
        <end position="190"/>
    </location>
</feature>
<dbReference type="SUPFAM" id="SSF50156">
    <property type="entry name" value="PDZ domain-like"/>
    <property type="match status" value="1"/>
</dbReference>
<dbReference type="RefSeq" id="WP_108961065.1">
    <property type="nucleotide sequence ID" value="NZ_BFAZ01000010.1"/>
</dbReference>
<accession>A0A2P2DHF5</accession>